<evidence type="ECO:0000256" key="1">
    <source>
        <dbReference type="SAM" id="Coils"/>
    </source>
</evidence>
<feature type="coiled-coil region" evidence="1">
    <location>
        <begin position="70"/>
        <end position="104"/>
    </location>
</feature>
<feature type="domain" description="Transcription activator GCR1-like" evidence="3">
    <location>
        <begin position="345"/>
        <end position="421"/>
    </location>
</feature>
<dbReference type="Proteomes" id="UP000547976">
    <property type="component" value="Unassembled WGS sequence"/>
</dbReference>
<evidence type="ECO:0000259" key="3">
    <source>
        <dbReference type="Pfam" id="PF12550"/>
    </source>
</evidence>
<accession>A0A8H5QAY5</accession>
<reference evidence="4 5" key="1">
    <citation type="submission" date="2020-05" db="EMBL/GenBank/DDBJ databases">
        <title>Identification and distribution of gene clusters putatively required for synthesis of sphingolipid metabolism inhibitors in phylogenetically diverse species of the filamentous fungus Fusarium.</title>
        <authorList>
            <person name="Kim H.-S."/>
            <person name="Busman M."/>
            <person name="Brown D.W."/>
            <person name="Divon H."/>
            <person name="Uhlig S."/>
            <person name="Proctor R.H."/>
        </authorList>
    </citation>
    <scope>NUCLEOTIDE SEQUENCE [LARGE SCALE GENOMIC DNA]</scope>
    <source>
        <strain evidence="4 5">NRRL 66333</strain>
    </source>
</reference>
<comment type="caution">
    <text evidence="4">The sequence shown here is derived from an EMBL/GenBank/DDBJ whole genome shotgun (WGS) entry which is preliminary data.</text>
</comment>
<name>A0A8H5QAY5_GIBSU</name>
<proteinExistence type="predicted"/>
<feature type="region of interest" description="Disordered" evidence="2">
    <location>
        <begin position="191"/>
        <end position="338"/>
    </location>
</feature>
<organism evidence="4 5">
    <name type="scientific">Gibberella subglutinans</name>
    <name type="common">Fusarium subglutinans</name>
    <dbReference type="NCBI Taxonomy" id="42677"/>
    <lineage>
        <taxon>Eukaryota</taxon>
        <taxon>Fungi</taxon>
        <taxon>Dikarya</taxon>
        <taxon>Ascomycota</taxon>
        <taxon>Pezizomycotina</taxon>
        <taxon>Sordariomycetes</taxon>
        <taxon>Hypocreomycetidae</taxon>
        <taxon>Hypocreales</taxon>
        <taxon>Nectriaceae</taxon>
        <taxon>Fusarium</taxon>
        <taxon>Fusarium fujikuroi species complex</taxon>
    </lineage>
</organism>
<keyword evidence="5" id="KW-1185">Reference proteome</keyword>
<dbReference type="AlphaFoldDB" id="A0A8H5QAY5"/>
<evidence type="ECO:0000256" key="2">
    <source>
        <dbReference type="SAM" id="MobiDB-lite"/>
    </source>
</evidence>
<gene>
    <name evidence="4" type="ORF">FSUBG_2491</name>
</gene>
<feature type="compositionally biased region" description="Basic residues" evidence="2">
    <location>
        <begin position="210"/>
        <end position="220"/>
    </location>
</feature>
<dbReference type="OrthoDB" id="5076406at2759"/>
<protein>
    <recommendedName>
        <fullName evidence="3">Transcription activator GCR1-like domain-containing protein</fullName>
    </recommendedName>
</protein>
<evidence type="ECO:0000313" key="5">
    <source>
        <dbReference type="Proteomes" id="UP000547976"/>
    </source>
</evidence>
<feature type="compositionally biased region" description="Polar residues" evidence="2">
    <location>
        <begin position="1"/>
        <end position="15"/>
    </location>
</feature>
<dbReference type="InterPro" id="IPR022210">
    <property type="entry name" value="TF_GCR1-like"/>
</dbReference>
<feature type="region of interest" description="Disordered" evidence="2">
    <location>
        <begin position="773"/>
        <end position="806"/>
    </location>
</feature>
<feature type="region of interest" description="Disordered" evidence="2">
    <location>
        <begin position="1"/>
        <end position="26"/>
    </location>
</feature>
<feature type="compositionally biased region" description="Acidic residues" evidence="2">
    <location>
        <begin position="272"/>
        <end position="302"/>
    </location>
</feature>
<sequence length="933" mass="106467">MLISPSETPATSRSVSEGPLRRSASEPCQAILPIRRKSLESVAPLAREEGTDREVEKVPMSFARIVVNMQEHYTAELEAERQRTEDLTRQNEEMMRRMGEMEMRLQMHVVLMDGFVGFMRDVKEGKFATGGGAELEIAKSFGGEHLDEVRGLVTGNYMPVQQSVEQPATEPMVFDDEDEPHEAALAVVRHVSFDESPSTPDLEAPPVRSTGRRAPKRKNPPLRPHREVKRQTRATLRSVRLRDTSSWTAINTRNSPYAGADLSNGEDKDLDFTPDLEVDEDDEEEDEEQDVVEDDSDDEMEDIPNAPATPSPSLSDEDRETTKTRYSAPRSVAYRYASGPPGRKFKYHRMPKSVALVWQEWKHGSNGNPSIQSLEEKYSTRWRMGTLQERKYASNYVGVRQKVVRKVEEMCEQKGLAPEKAFYHPLEPPGTCEHRRPFRDGTCHYHGDCCSPGQIFFCNAKGPKDICRGRQAYHITIHPRYMYESGILHQMEPIEDWEALEMTTDVFAYEEDIRYQFFEAGALMYELEQDAEKLVEYILSNQTSCPEEEAELFLEHGDLYEMWCEAHHHFVGLMEAWEILANVGCMEVCPSSLLRVHPWRDCFQERPTLPKGFPHFSGLPFAWIDNVEQQDDILRWHPYYSEHQAPPRPEPRIKDDALWTAPAPHGANPGFSETTSARDPEVREEIKVLPYPGEWAEVLEDKARRMAQIEAEPTSLSSSSGPEIPPWVIPYGKEPDMGWKDIDWHKCTTIVEPPMSPKTLPRKGVVRRVMPPKESYMNPKDAPKSPTALPYRGESPKASPPWQTQPISKEVMPGNLFGDPLEAQWDRYSFTRTEKPAEQEFLHIPSPVKESQIVAPKVKKTLKRKSEEDLDGGIQRKRSKGVEILAKKAILHGPSLQAYFQATACRAVGTLKRKSEEDLDWGIERKKLRVCTV</sequence>
<keyword evidence="1" id="KW-0175">Coiled coil</keyword>
<dbReference type="RefSeq" id="XP_036542009.1">
    <property type="nucleotide sequence ID" value="XM_036680269.1"/>
</dbReference>
<dbReference type="GeneID" id="59314987"/>
<dbReference type="EMBL" id="JAAOAV010000021">
    <property type="protein sequence ID" value="KAF5611212.1"/>
    <property type="molecule type" value="Genomic_DNA"/>
</dbReference>
<dbReference type="Pfam" id="PF12550">
    <property type="entry name" value="GCR1_C"/>
    <property type="match status" value="1"/>
</dbReference>
<evidence type="ECO:0000313" key="4">
    <source>
        <dbReference type="EMBL" id="KAF5611212.1"/>
    </source>
</evidence>
<feature type="compositionally biased region" description="Polar residues" evidence="2">
    <location>
        <begin position="244"/>
        <end position="255"/>
    </location>
</feature>